<reference evidence="2 3" key="1">
    <citation type="submission" date="2019-01" db="EMBL/GenBank/DDBJ databases">
        <title>Draft genome sequences of three monokaryotic isolates of the white-rot basidiomycete fungus Dichomitus squalens.</title>
        <authorList>
            <consortium name="DOE Joint Genome Institute"/>
            <person name="Lopez S.C."/>
            <person name="Andreopoulos B."/>
            <person name="Pangilinan J."/>
            <person name="Lipzen A."/>
            <person name="Riley R."/>
            <person name="Ahrendt S."/>
            <person name="Ng V."/>
            <person name="Barry K."/>
            <person name="Daum C."/>
            <person name="Grigoriev I.V."/>
            <person name="Hilden K.S."/>
            <person name="Makela M.R."/>
            <person name="de Vries R.P."/>
        </authorList>
    </citation>
    <scope>NUCLEOTIDE SEQUENCE [LARGE SCALE GENOMIC DNA]</scope>
    <source>
        <strain evidence="2 3">CBS 464.89</strain>
    </source>
</reference>
<organism evidence="2 3">
    <name type="scientific">Dichomitus squalens</name>
    <dbReference type="NCBI Taxonomy" id="114155"/>
    <lineage>
        <taxon>Eukaryota</taxon>
        <taxon>Fungi</taxon>
        <taxon>Dikarya</taxon>
        <taxon>Basidiomycota</taxon>
        <taxon>Agaricomycotina</taxon>
        <taxon>Agaricomycetes</taxon>
        <taxon>Polyporales</taxon>
        <taxon>Polyporaceae</taxon>
        <taxon>Dichomitus</taxon>
    </lineage>
</organism>
<feature type="region of interest" description="Disordered" evidence="1">
    <location>
        <begin position="336"/>
        <end position="362"/>
    </location>
</feature>
<evidence type="ECO:0000313" key="2">
    <source>
        <dbReference type="EMBL" id="TBU51877.1"/>
    </source>
</evidence>
<gene>
    <name evidence="2" type="ORF">BD310DRAFT_276780</name>
</gene>
<sequence>MAHLQLPNGSINPFEYRPSSEDMQTTLPPGVTVNRTGPPPAAHWIEAFDGLVAGPSFHSGSIVTSPNATFVPRFAIAHSEVTTFTDGRWGRHEYSRWPQAYDHDLAHVACIPRVHSELAPKDDILWRTWQEEDWTTVNSGVVRMGLLQAGLFDELERAALRASQAASDCQDPPPSLEYTRLFLSLCLSHCLDRLRAIPADRSVIIALAAHVQRLSLELVGLRVYLDVVSPRMMSTEDYRDQLLDVVGAHTPDPSLAQLLHRAGVPVWLHQPFRPSVAIWQVVPATDLPFQFSRKPAYPRLVLALRDLSGALNTAGEAQRAMTAAVYRQLCASQLPQLRPEEEHDAAPGTKRPRLETQWPNGWDSTVGNARPVIFERDAREAKTLPHELKSPAPRLTYSKRRAARDRRPGKSSLPVPSPPSKSGFVMNPFRKHYASRTMQTSPVWLDVLTPLEPLPQPTAAVTYYFPPPWMLDCLDGYEAPRDRMSRYIHHFASIRMFCRLRLFDQTIAGRPLTIAEWRDALWGDYETDGNSAPDRSGATSKDAASARAKVRHRLKQSLRELFGQHAGLSSYDPASSPQVGQDVITAEAAETRDHIQHRLVWEAHETNWRCELLALDALMTGSRNWGQMERWAREAHVSEVWGPPRSGMDICPDWESPDVHFCWSSPPEDDWESSRPHLKAFVELLSRWPGRPAELGDEDLPVRLQVCDPEEFRRVQTIAVRYYVRTFIEKFQRLPTPPVRDGLRPAPSVLSCSPPAIIESSPLATIESSLPATVENEGQAVPEPSSPGCG</sequence>
<feature type="compositionally biased region" description="Basic residues" evidence="1">
    <location>
        <begin position="397"/>
        <end position="409"/>
    </location>
</feature>
<accession>A0A4Q9PFA1</accession>
<name>A0A4Q9PFA1_9APHY</name>
<evidence type="ECO:0000313" key="3">
    <source>
        <dbReference type="Proteomes" id="UP000292082"/>
    </source>
</evidence>
<dbReference type="Proteomes" id="UP000292082">
    <property type="component" value="Unassembled WGS sequence"/>
</dbReference>
<keyword evidence="3" id="KW-1185">Reference proteome</keyword>
<evidence type="ECO:0000256" key="1">
    <source>
        <dbReference type="SAM" id="MobiDB-lite"/>
    </source>
</evidence>
<proteinExistence type="predicted"/>
<feature type="region of interest" description="Disordered" evidence="1">
    <location>
        <begin position="770"/>
        <end position="790"/>
    </location>
</feature>
<dbReference type="EMBL" id="ML145279">
    <property type="protein sequence ID" value="TBU51877.1"/>
    <property type="molecule type" value="Genomic_DNA"/>
</dbReference>
<protein>
    <submittedName>
        <fullName evidence="2">Uncharacterized protein</fullName>
    </submittedName>
</protein>
<feature type="region of interest" description="Disordered" evidence="1">
    <location>
        <begin position="1"/>
        <end position="23"/>
    </location>
</feature>
<feature type="region of interest" description="Disordered" evidence="1">
    <location>
        <begin position="381"/>
        <end position="421"/>
    </location>
</feature>
<dbReference type="AlphaFoldDB" id="A0A4Q9PFA1"/>